<keyword evidence="3" id="KW-0378">Hydrolase</keyword>
<gene>
    <name evidence="9" type="ORF">V1633_22925</name>
</gene>
<dbReference type="PANTHER" id="PTHR43806">
    <property type="entry name" value="PEPTIDASE S8"/>
    <property type="match status" value="1"/>
</dbReference>
<feature type="domain" description="Peptidase S8/S53" evidence="8">
    <location>
        <begin position="62"/>
        <end position="310"/>
    </location>
</feature>
<comment type="similarity">
    <text evidence="1 5">Belongs to the peptidase S8 family.</text>
</comment>
<evidence type="ECO:0000256" key="3">
    <source>
        <dbReference type="ARBA" id="ARBA00022801"/>
    </source>
</evidence>
<dbReference type="InterPro" id="IPR015500">
    <property type="entry name" value="Peptidase_S8_subtilisin-rel"/>
</dbReference>
<evidence type="ECO:0000256" key="5">
    <source>
        <dbReference type="PROSITE-ProRule" id="PRU01240"/>
    </source>
</evidence>
<evidence type="ECO:0000313" key="10">
    <source>
        <dbReference type="Proteomes" id="UP001332243"/>
    </source>
</evidence>
<dbReference type="InterPro" id="IPR000209">
    <property type="entry name" value="Peptidase_S8/S53_dom"/>
</dbReference>
<dbReference type="EMBL" id="JAZGQK010000020">
    <property type="protein sequence ID" value="MEE6261340.1"/>
    <property type="molecule type" value="Genomic_DNA"/>
</dbReference>
<proteinExistence type="inferred from homology"/>
<dbReference type="PROSITE" id="PS51892">
    <property type="entry name" value="SUBTILASE"/>
    <property type="match status" value="1"/>
</dbReference>
<evidence type="ECO:0000256" key="6">
    <source>
        <dbReference type="SAM" id="Phobius"/>
    </source>
</evidence>
<dbReference type="Gene3D" id="3.40.50.200">
    <property type="entry name" value="Peptidase S8/S53 domain"/>
    <property type="match status" value="1"/>
</dbReference>
<protein>
    <submittedName>
        <fullName evidence="9">S8 family serine peptidase</fullName>
    </submittedName>
</protein>
<dbReference type="PANTHER" id="PTHR43806:SF11">
    <property type="entry name" value="CEREVISIN-RELATED"/>
    <property type="match status" value="1"/>
</dbReference>
<evidence type="ECO:0000256" key="2">
    <source>
        <dbReference type="ARBA" id="ARBA00022670"/>
    </source>
</evidence>
<keyword evidence="4" id="KW-0720">Serine protease</keyword>
<keyword evidence="6" id="KW-1133">Transmembrane helix</keyword>
<dbReference type="InterPro" id="IPR050131">
    <property type="entry name" value="Peptidase_S8_subtilisin-like"/>
</dbReference>
<dbReference type="InterPro" id="IPR036852">
    <property type="entry name" value="Peptidase_S8/S53_dom_sf"/>
</dbReference>
<keyword evidence="6" id="KW-0472">Membrane</keyword>
<keyword evidence="7" id="KW-0732">Signal</keyword>
<accession>A0ABU7RXV9</accession>
<evidence type="ECO:0000313" key="9">
    <source>
        <dbReference type="EMBL" id="MEE6261340.1"/>
    </source>
</evidence>
<sequence>MRTDRFPLASATVLGLLAPLAAPAVPVDAAARCATPAGVYQDAVGWAQRLTDPSRVWPLTDGAGQLVAVLGTGIDVDNPQFGSEQVVAGSDRTDCDGRGTFAAGIVGARPDPATTFAGVAPGARLLALRYTGTTDGGAGAADGPDPDVLADAVRRATEAGAGVILVVVPAARSSRALADAVRDALADDIVVVAPAVADRPGLRSYPTALPGVLGVGAHDQAGAAVQDEAGEHVTLAAPGGDLVSTAAGGKGRVGQRWGVSDPAYAAAYVAGTVALVRAYRPGLSPAQVRDRLTATANRPPNGRDPRLGWGVLDVAAAVTAELPPAAVGQAAAVPGSVTPAAGPERPPARPRLPGVLALLGLAGAVLAGLTATVVGRGRARGWRR</sequence>
<name>A0ABU7RXV9_9ACTN</name>
<evidence type="ECO:0000256" key="1">
    <source>
        <dbReference type="ARBA" id="ARBA00011073"/>
    </source>
</evidence>
<reference evidence="9 10" key="1">
    <citation type="submission" date="2024-01" db="EMBL/GenBank/DDBJ databases">
        <title>Genome insights into Plantactinospora sonchi sp. nov.</title>
        <authorList>
            <person name="Wang L."/>
        </authorList>
    </citation>
    <scope>NUCLEOTIDE SEQUENCE [LARGE SCALE GENOMIC DNA]</scope>
    <source>
        <strain evidence="9 10">NEAU-QY2</strain>
    </source>
</reference>
<comment type="caution">
    <text evidence="9">The sequence shown here is derived from an EMBL/GenBank/DDBJ whole genome shotgun (WGS) entry which is preliminary data.</text>
</comment>
<dbReference type="Pfam" id="PF00082">
    <property type="entry name" value="Peptidase_S8"/>
    <property type="match status" value="1"/>
</dbReference>
<comment type="caution">
    <text evidence="5">Lacks conserved residue(s) required for the propagation of feature annotation.</text>
</comment>
<dbReference type="Proteomes" id="UP001332243">
    <property type="component" value="Unassembled WGS sequence"/>
</dbReference>
<evidence type="ECO:0000256" key="7">
    <source>
        <dbReference type="SAM" id="SignalP"/>
    </source>
</evidence>
<feature type="chain" id="PRO_5047535220" evidence="7">
    <location>
        <begin position="25"/>
        <end position="384"/>
    </location>
</feature>
<evidence type="ECO:0000256" key="4">
    <source>
        <dbReference type="ARBA" id="ARBA00022825"/>
    </source>
</evidence>
<feature type="signal peptide" evidence="7">
    <location>
        <begin position="1"/>
        <end position="24"/>
    </location>
</feature>
<evidence type="ECO:0000259" key="8">
    <source>
        <dbReference type="Pfam" id="PF00082"/>
    </source>
</evidence>
<dbReference type="RefSeq" id="WP_331216452.1">
    <property type="nucleotide sequence ID" value="NZ_JAZGQK010000020.1"/>
</dbReference>
<keyword evidence="10" id="KW-1185">Reference proteome</keyword>
<keyword evidence="2" id="KW-0645">Protease</keyword>
<feature type="transmembrane region" description="Helical" evidence="6">
    <location>
        <begin position="355"/>
        <end position="374"/>
    </location>
</feature>
<dbReference type="SUPFAM" id="SSF52743">
    <property type="entry name" value="Subtilisin-like"/>
    <property type="match status" value="1"/>
</dbReference>
<keyword evidence="6" id="KW-0812">Transmembrane</keyword>
<dbReference type="PRINTS" id="PR00723">
    <property type="entry name" value="SUBTILISIN"/>
</dbReference>
<organism evidence="9 10">
    <name type="scientific">Plantactinospora sonchi</name>
    <dbReference type="NCBI Taxonomy" id="1544735"/>
    <lineage>
        <taxon>Bacteria</taxon>
        <taxon>Bacillati</taxon>
        <taxon>Actinomycetota</taxon>
        <taxon>Actinomycetes</taxon>
        <taxon>Micromonosporales</taxon>
        <taxon>Micromonosporaceae</taxon>
        <taxon>Plantactinospora</taxon>
    </lineage>
</organism>